<dbReference type="Pfam" id="PF13365">
    <property type="entry name" value="Trypsin_2"/>
    <property type="match status" value="1"/>
</dbReference>
<gene>
    <name evidence="1" type="ORF">METZ01_LOCUS159295</name>
</gene>
<dbReference type="Gene3D" id="2.40.10.10">
    <property type="entry name" value="Trypsin-like serine proteases"/>
    <property type="match status" value="2"/>
</dbReference>
<accession>A0A382AYT6</accession>
<dbReference type="PROSITE" id="PS51257">
    <property type="entry name" value="PROKAR_LIPOPROTEIN"/>
    <property type="match status" value="1"/>
</dbReference>
<organism evidence="1">
    <name type="scientific">marine metagenome</name>
    <dbReference type="NCBI Taxonomy" id="408172"/>
    <lineage>
        <taxon>unclassified sequences</taxon>
        <taxon>metagenomes</taxon>
        <taxon>ecological metagenomes</taxon>
    </lineage>
</organism>
<reference evidence="1" key="1">
    <citation type="submission" date="2018-05" db="EMBL/GenBank/DDBJ databases">
        <authorList>
            <person name="Lanie J.A."/>
            <person name="Ng W.-L."/>
            <person name="Kazmierczak K.M."/>
            <person name="Andrzejewski T.M."/>
            <person name="Davidsen T.M."/>
            <person name="Wayne K.J."/>
            <person name="Tettelin H."/>
            <person name="Glass J.I."/>
            <person name="Rusch D."/>
            <person name="Podicherti R."/>
            <person name="Tsui H.-C.T."/>
            <person name="Winkler M.E."/>
        </authorList>
    </citation>
    <scope>NUCLEOTIDE SEQUENCE</scope>
</reference>
<dbReference type="SUPFAM" id="SSF50494">
    <property type="entry name" value="Trypsin-like serine proteases"/>
    <property type="match status" value="1"/>
</dbReference>
<evidence type="ECO:0000313" key="1">
    <source>
        <dbReference type="EMBL" id="SVB06441.1"/>
    </source>
</evidence>
<sequence>MFRKTVFGIVLALSCYAMAQPSVAQATAWGLAYNSAAEVRGSGGFVVSENETHYFIMTAGHVVVDDEKEAYKGKELWVRFYSAGTISASAYPTLMWHVYDTGPDKGYYNDLALLKLDKEWFMRTKTPKPQIVHLLDRKIKPKVDTPFITFGSPGPWLSAYSGLVRSVHPNHIMIYPVPKRGRSGSAVVDYEGNVLGVVLRTDGLCVSSTHIYRLLDAAKIKNT</sequence>
<dbReference type="InterPro" id="IPR043504">
    <property type="entry name" value="Peptidase_S1_PA_chymotrypsin"/>
</dbReference>
<dbReference type="InterPro" id="IPR009003">
    <property type="entry name" value="Peptidase_S1_PA"/>
</dbReference>
<dbReference type="EMBL" id="UINC01027352">
    <property type="protein sequence ID" value="SVB06441.1"/>
    <property type="molecule type" value="Genomic_DNA"/>
</dbReference>
<name>A0A382AYT6_9ZZZZ</name>
<proteinExistence type="predicted"/>
<protein>
    <recommendedName>
        <fullName evidence="2">Serine protease</fullName>
    </recommendedName>
</protein>
<dbReference type="AlphaFoldDB" id="A0A382AYT6"/>
<evidence type="ECO:0008006" key="2">
    <source>
        <dbReference type="Google" id="ProtNLM"/>
    </source>
</evidence>